<keyword evidence="1" id="KW-0812">Transmembrane</keyword>
<feature type="non-terminal residue" evidence="2">
    <location>
        <position position="264"/>
    </location>
</feature>
<accession>A0A9D2NYP1</accession>
<name>A0A9D2NYP1_9FIRM</name>
<dbReference type="Proteomes" id="UP000823882">
    <property type="component" value="Unassembled WGS sequence"/>
</dbReference>
<evidence type="ECO:0000313" key="2">
    <source>
        <dbReference type="EMBL" id="HJC40357.1"/>
    </source>
</evidence>
<evidence type="ECO:0000313" key="3">
    <source>
        <dbReference type="Proteomes" id="UP000823882"/>
    </source>
</evidence>
<comment type="caution">
    <text evidence="2">The sequence shown here is derived from an EMBL/GenBank/DDBJ whole genome shotgun (WGS) entry which is preliminary data.</text>
</comment>
<dbReference type="AlphaFoldDB" id="A0A9D2NYP1"/>
<protein>
    <submittedName>
        <fullName evidence="2">Uncharacterized protein</fullName>
    </submittedName>
</protein>
<dbReference type="EMBL" id="DWWJ01000043">
    <property type="protein sequence ID" value="HJC40357.1"/>
    <property type="molecule type" value="Genomic_DNA"/>
</dbReference>
<organism evidence="2 3">
    <name type="scientific">Candidatus Intestinimonas pullistercoris</name>
    <dbReference type="NCBI Taxonomy" id="2838623"/>
    <lineage>
        <taxon>Bacteria</taxon>
        <taxon>Bacillati</taxon>
        <taxon>Bacillota</taxon>
        <taxon>Clostridia</taxon>
        <taxon>Eubacteriales</taxon>
        <taxon>Intestinimonas</taxon>
    </lineage>
</organism>
<proteinExistence type="predicted"/>
<reference evidence="2" key="1">
    <citation type="journal article" date="2021" name="PeerJ">
        <title>Extensive microbial diversity within the chicken gut microbiome revealed by metagenomics and culture.</title>
        <authorList>
            <person name="Gilroy R."/>
            <person name="Ravi A."/>
            <person name="Getino M."/>
            <person name="Pursley I."/>
            <person name="Horton D.L."/>
            <person name="Alikhan N.F."/>
            <person name="Baker D."/>
            <person name="Gharbi K."/>
            <person name="Hall N."/>
            <person name="Watson M."/>
            <person name="Adriaenssens E.M."/>
            <person name="Foster-Nyarko E."/>
            <person name="Jarju S."/>
            <person name="Secka A."/>
            <person name="Antonio M."/>
            <person name="Oren A."/>
            <person name="Chaudhuri R.R."/>
            <person name="La Ragione R."/>
            <person name="Hildebrand F."/>
            <person name="Pallen M.J."/>
        </authorList>
    </citation>
    <scope>NUCLEOTIDE SEQUENCE</scope>
    <source>
        <strain evidence="2">CHK186-1790</strain>
    </source>
</reference>
<gene>
    <name evidence="2" type="ORF">H9701_02240</name>
</gene>
<keyword evidence="1" id="KW-1133">Transmembrane helix</keyword>
<feature type="transmembrane region" description="Helical" evidence="1">
    <location>
        <begin position="41"/>
        <end position="59"/>
    </location>
</feature>
<reference evidence="2" key="2">
    <citation type="submission" date="2021-04" db="EMBL/GenBank/DDBJ databases">
        <authorList>
            <person name="Gilroy R."/>
        </authorList>
    </citation>
    <scope>NUCLEOTIDE SEQUENCE</scope>
    <source>
        <strain evidence="2">CHK186-1790</strain>
    </source>
</reference>
<sequence>MSEKETEKLFRSITELSDDLIENAQTVPAGGRKKTAAWKKWGAAAACLCLVIFAVPLLARIPRAPQGGAEAAPHFAVDNRTFIVSSYLGDAVTDELPEGFLPAGTISISGGLEDCPYYRNPAVPEWIYVYQEVNTDGTMDAAGNLTRTPPHPAYVRYVDERLRGKDLICYQGEYYISMWSAKDYGDDPDVTEAYLAEMEALYGRRIEGAAPDGFVPAGTAEFTGKDTIPTGGLASNAEAAEVYYDPSDPAVLLMRTHWFTAAAE</sequence>
<evidence type="ECO:0000256" key="1">
    <source>
        <dbReference type="SAM" id="Phobius"/>
    </source>
</evidence>
<keyword evidence="1" id="KW-0472">Membrane</keyword>